<comment type="caution">
    <text evidence="2">The sequence shown here is derived from an EMBL/GenBank/DDBJ whole genome shotgun (WGS) entry which is preliminary data.</text>
</comment>
<accession>A0AAW7XPI5</accession>
<proteinExistence type="predicted"/>
<evidence type="ECO:0000313" key="3">
    <source>
        <dbReference type="EMBL" id="MDP2522676.1"/>
    </source>
</evidence>
<gene>
    <name evidence="2" type="ORF">Q4490_14875</name>
    <name evidence="3" type="ORF">Q8W30_08840</name>
</gene>
<dbReference type="Gene3D" id="3.40.140.10">
    <property type="entry name" value="Cytidine Deaminase, domain 2"/>
    <property type="match status" value="1"/>
</dbReference>
<dbReference type="InterPro" id="IPR016193">
    <property type="entry name" value="Cytidine_deaminase-like"/>
</dbReference>
<dbReference type="PROSITE" id="PS51747">
    <property type="entry name" value="CYT_DCMP_DEAMINASES_2"/>
    <property type="match status" value="1"/>
</dbReference>
<evidence type="ECO:0000313" key="4">
    <source>
        <dbReference type="Proteomes" id="UP001169862"/>
    </source>
</evidence>
<name>A0AAW7XPI5_9GAMM</name>
<dbReference type="Pfam" id="PF00383">
    <property type="entry name" value="dCMP_cyt_deam_1"/>
    <property type="match status" value="1"/>
</dbReference>
<keyword evidence="5" id="KW-1185">Reference proteome</keyword>
<dbReference type="Proteomes" id="UP001177341">
    <property type="component" value="Unassembled WGS sequence"/>
</dbReference>
<evidence type="ECO:0000313" key="5">
    <source>
        <dbReference type="Proteomes" id="UP001177341"/>
    </source>
</evidence>
<reference evidence="2" key="1">
    <citation type="submission" date="2023-07" db="EMBL/GenBank/DDBJ databases">
        <title>Genome content predicts the carbon catabolic preferences of heterotrophic bacteria.</title>
        <authorList>
            <person name="Gralka M."/>
        </authorList>
    </citation>
    <scope>NUCLEOTIDE SEQUENCE</scope>
    <source>
        <strain evidence="3">5G01</strain>
        <strain evidence="2">I2M16</strain>
    </source>
</reference>
<dbReference type="RefSeq" id="WP_075171773.1">
    <property type="nucleotide sequence ID" value="NZ_CAXHZV010000010.1"/>
</dbReference>
<sequence length="194" mass="21674">MDFSHIEERLSAYKPDPEFRDDAVGLQCCQLAFSALKNGDYGVGAILLDPDGAPLIFSQNAVFSDGFCSSGHAEMKLLDLYEASYRSKYEPDELKLVVSLEPCPMCLSRLILSGIGIIKYMVDDAVGGMVNRIDHMPPAWRNLASLQSFYRAHISSDLKLLAKDIAQARMPELRAKLMNERVGQHEFEVVFDSH</sequence>
<feature type="domain" description="CMP/dCMP-type deaminase" evidence="1">
    <location>
        <begin position="19"/>
        <end position="131"/>
    </location>
</feature>
<dbReference type="InterPro" id="IPR002125">
    <property type="entry name" value="CMP_dCMP_dom"/>
</dbReference>
<dbReference type="EMBL" id="JAUOPG010000010">
    <property type="protein sequence ID" value="MDO6454853.1"/>
    <property type="molecule type" value="Genomic_DNA"/>
</dbReference>
<protein>
    <submittedName>
        <fullName evidence="2">Nucleoside deaminase</fullName>
    </submittedName>
</protein>
<dbReference type="EMBL" id="JAUYVO010000005">
    <property type="protein sequence ID" value="MDP2522676.1"/>
    <property type="molecule type" value="Genomic_DNA"/>
</dbReference>
<dbReference type="SUPFAM" id="SSF53927">
    <property type="entry name" value="Cytidine deaminase-like"/>
    <property type="match status" value="1"/>
</dbReference>
<dbReference type="Proteomes" id="UP001169862">
    <property type="component" value="Unassembled WGS sequence"/>
</dbReference>
<evidence type="ECO:0000259" key="1">
    <source>
        <dbReference type="PROSITE" id="PS51747"/>
    </source>
</evidence>
<dbReference type="AlphaFoldDB" id="A0AAW7XPI5"/>
<organism evidence="2 4">
    <name type="scientific">Neptunomonas phycophila</name>
    <dbReference type="NCBI Taxonomy" id="1572645"/>
    <lineage>
        <taxon>Bacteria</taxon>
        <taxon>Pseudomonadati</taxon>
        <taxon>Pseudomonadota</taxon>
        <taxon>Gammaproteobacteria</taxon>
        <taxon>Oceanospirillales</taxon>
        <taxon>Oceanospirillaceae</taxon>
        <taxon>Neptunomonas</taxon>
    </lineage>
</organism>
<evidence type="ECO:0000313" key="2">
    <source>
        <dbReference type="EMBL" id="MDO6454853.1"/>
    </source>
</evidence>
<dbReference type="GO" id="GO:0003824">
    <property type="term" value="F:catalytic activity"/>
    <property type="evidence" value="ECO:0007669"/>
    <property type="project" value="InterPro"/>
</dbReference>